<gene>
    <name evidence="13" type="ORF">H2204_007950</name>
</gene>
<feature type="region of interest" description="Disordered" evidence="8">
    <location>
        <begin position="2320"/>
        <end position="2345"/>
    </location>
</feature>
<keyword evidence="4" id="KW-0808">Transferase</keyword>
<dbReference type="InterPro" id="IPR004358">
    <property type="entry name" value="Sig_transdc_His_kin-like_C"/>
</dbReference>
<dbReference type="InterPro" id="IPR008207">
    <property type="entry name" value="Sig_transdc_His_kin_Hpt_dom"/>
</dbReference>
<dbReference type="SMART" id="SM00387">
    <property type="entry name" value="HATPase_c"/>
    <property type="match status" value="1"/>
</dbReference>
<reference evidence="13" key="1">
    <citation type="submission" date="2022-10" db="EMBL/GenBank/DDBJ databases">
        <title>Culturing micro-colonial fungi from biological soil crusts in the Mojave desert and describing Neophaeococcomyces mojavensis, and introducing the new genera and species Taxawa tesnikishii.</title>
        <authorList>
            <person name="Kurbessoian T."/>
            <person name="Stajich J.E."/>
        </authorList>
    </citation>
    <scope>NUCLEOTIDE SEQUENCE</scope>
    <source>
        <strain evidence="13">TK_35</strain>
    </source>
</reference>
<dbReference type="SMART" id="SM00260">
    <property type="entry name" value="CheW"/>
    <property type="match status" value="1"/>
</dbReference>
<evidence type="ECO:0000259" key="9">
    <source>
        <dbReference type="PROSITE" id="PS50109"/>
    </source>
</evidence>
<dbReference type="InterPro" id="IPR003594">
    <property type="entry name" value="HATPase_dom"/>
</dbReference>
<evidence type="ECO:0000256" key="6">
    <source>
        <dbReference type="PROSITE-ProRule" id="PRU00110"/>
    </source>
</evidence>
<dbReference type="InterPro" id="IPR004105">
    <property type="entry name" value="CheA-like_dim"/>
</dbReference>
<dbReference type="InterPro" id="IPR011006">
    <property type="entry name" value="CheY-like_superfamily"/>
</dbReference>
<sequence length="2647" mass="280935">MSSLRDAMSHAALGWVKPELDETLRLVRNEVEYFAEDPADSSRMRICAGYLHQVQGTLRMVELYAPAMVAEELEQLAVAVGKGDVAERDEACATLMRGSVLLPDYLERLQNGHRDIPIVLQPLLNEIRAARGEALINDSVLFAFAPDSVTATEAELDHARGSLSGRNRELLDTVGNAVKEELLQVKDALDLHLRTDGAPQQLQEQVTKLGSVADTLGMLGLGAARGVVVQQRDALRGVVEGRQQIDEDMLLDIAGALLYVDASLDDQVAHLGASGSGQDDPSAVENRRTVEVLAHEAIANFAAAREHFVAFIETSWNHAELQDVPRLLGDVSGALRMLDLGTAADYLRGVQQYIEAELIGRQRVPSGRQLDTLADAMASLEYYLEALRDRRPGREDILDITRSSLEALRYWPLPERGVVAAEPVQPVEREAVIVPAEPLQIEPLDIDVQASAPAPGDVPTSLPDFTFDPLPEAPPADNGLMFGSLGTPAVLAGSHSAPAPLLFAASSAPAPEVPQWELGGFDAPAGSAAERSDERAPTFDSFDPVSFDPVSAEQSDAAAWTLSAIPVPEEDDTQASAVDGNDGAFLATSLDEASSATSLDVVISPAFDPVAAEQDGQTSLSDDVVFRFDSSLLHNADDVLSLEAMETLSLDDGQESSATLELIDAVAVPQADDGLAVAELTDATAETEAEAYVEPVADLRASEDLPASAAVPAVALVDVDTIAPIDFSEADAQFFAELNAAAADFNPQAMQATAGSAETVPSAVAEGGFDAGFDDDAENIDQDIREVFLEEFDDELGNLGTLLPAWRMQPDNMDRLRPIRRIFHTLKGSGRLVGARTLGEFAWKIEGMLNRVLDGTRAPTPAVLAMVDHAYTALPQLNAALRDGQRISVDLQAMQAVADRVGAGEETFYVALPGATAPTAAAPADAAGLVGSAVPVVDTPAESTVEAAGTPANIDSVLREILEAEVELHQATLQGWLRSAQQAPQPVSDALLRAVHTMNGAFAMTEVPEITAVTGGAESYIKRALAAEVVPGDDAVAALDETAQAINATMDALQAEQPRIAPRAELAQRLQALAGELPEARWPMTGLDVEDEDEDDQLPSLAADADVVESPHGLEIEPEAGRDTDVADADADADALDALQVSEDSLSDTGLESAELTGSDDLSRYFNAGWPSMPDAPAPESTLEAAASTLVGAEIDAGPTVPASEDTALEDTALTAVDDLSPYLDASALPVDDRDLDVANDLNTPPLFTPETAVDDDAAAVPLDSELSSLQDEMAVPGFADPVTLEAALEAGLHVIDEEQGRDEDGQWPVLGLQASELAPGEAEAFAEDADVGGEAAVGEGESTDQPSPATVEDVESTDSAQDAISPSRFFELEDAPGQVAAADSGMIVVPVAAEAAAIDAEPVAVDSADAVVPADTAPLDAHTESESEDSADLLDFSVYDRELVDIFVEEGKDLLDHCDGLISELREAPQDREALAGLQRDLHTLKGGARMAGINAIGDLGHSIESLLEAVAGGRTEIERRDVQLLERGFDRLHQLLTRTGEHRVVEPAQDLLDAFEARTTTDIAAASAAAAAAAALAEQTPQAAPAVAVVDAPLSAPLPVEGSTEEDPLARPQQEQVRVRADLLDRLVNHAGEVAIYRSRLEQQLGAFRGAMGELERTNARLRDQLRRLDLETEAQIVARYQREQDQADQKFDPLELDRFSTLQQLSRALNESAADLGGLQGVLDDLSRQYDSLLQQQSRVSSELQDGLMRARMVPFDGLVPRLRRVVRQAGMDTGKQVHLTLEGTHGELDRNVLDRMVAPLEHMLRNSVAHGLEAPEQRRAAGKPEEGEIAIRLHREGSEIVLDVADDGAGLDREAIRRRAIERGLLPADAQPSEQELDNLIFASGFSTADQVSQLAGRGVGMDVVGNEVRQLGGSVDIQSVRGQGVRFTLRLPQTLAVTQAVFVQIGETTFAVPVASVSGIGRLSHERFEAADSSYRYGGEDYPLYDLGSLVGQAPARADGQAQVPLLLVRAGDLRAAVAIDQVLGNREVVVKPVGLQIASVPGIYGATITGDGRVVVILDVAPLVRRFLANPTAPVLVNAPRQERQVPLVMVVDDSLTMRKVTGRILERHNFEVSVARDGVEALEQLEERVPDLMLLDIEMPRMDGYELATAMRADPRYKDVPIVMITSRSGDKHRQRAFEIGVQRYLGKPYQELDLMRNVYDLLGIARVPLLARPGAARERLREALAHADVQIVLEDDPITLEPQALHDARPQFVVIALEAAIEDALERLEPALSAPGLTLVFDEAELAARRDGWEAQRWGRHLAAKLHGHQQVLPPGAEDEPALQLEPGRPSTPPVPKEAALQPHLEQARSWADDVPADGLYSPPAHLHESIALERALAALQPVLPETATPAADAALAPPPVPAAPPMAFTDHTAWSLVDEASDTPAEPRVATTVAAPEPAFDTEHLSLVDLDAAAPAGSRAGALLVLAGIGGPDALRRLLAALPSGLAVPVLVHMRLDGGRYGNLVKQMARVSPLPVQLAEAGQRATASEVHVLADDIGVHAAADGLYFQTEAQGISIAALSAEHSALVLLSGADLAHVGPALDLAAAGAWVAGQVGEGCYDPAAATAVVAAGMAAGEPQELAQVIAARWGLDDDGDAA</sequence>
<protein>
    <recommendedName>
        <fullName evidence="2">histidine kinase</fullName>
        <ecNumber evidence="2">2.7.13.3</ecNumber>
    </recommendedName>
</protein>
<dbReference type="Gene3D" id="2.30.30.40">
    <property type="entry name" value="SH3 Domains"/>
    <property type="match status" value="1"/>
</dbReference>
<dbReference type="FunFam" id="3.30.565.10:FF:000016">
    <property type="entry name" value="Chemotaxis protein CheA, putative"/>
    <property type="match status" value="1"/>
</dbReference>
<dbReference type="SUPFAM" id="SSF52172">
    <property type="entry name" value="CheY-like"/>
    <property type="match status" value="1"/>
</dbReference>
<dbReference type="Pfam" id="PF01339">
    <property type="entry name" value="CheB_methylest"/>
    <property type="match status" value="1"/>
</dbReference>
<evidence type="ECO:0000256" key="2">
    <source>
        <dbReference type="ARBA" id="ARBA00012438"/>
    </source>
</evidence>
<feature type="domain" description="HPt" evidence="12">
    <location>
        <begin position="777"/>
        <end position="884"/>
    </location>
</feature>
<dbReference type="SUPFAM" id="SSF52738">
    <property type="entry name" value="Methylesterase CheB, C-terminal domain"/>
    <property type="match status" value="1"/>
</dbReference>
<dbReference type="SMART" id="SM00073">
    <property type="entry name" value="HPT"/>
    <property type="match status" value="3"/>
</dbReference>
<comment type="catalytic activity">
    <reaction evidence="1">
        <text>ATP + protein L-histidine = ADP + protein N-phospho-L-histidine.</text>
        <dbReference type="EC" id="2.7.13.3"/>
    </reaction>
</comment>
<feature type="domain" description="Histidine kinase" evidence="9">
    <location>
        <begin position="1707"/>
        <end position="1940"/>
    </location>
</feature>
<dbReference type="EC" id="2.7.13.3" evidence="2"/>
<dbReference type="SMART" id="SM01231">
    <property type="entry name" value="H-kinase_dim"/>
    <property type="match status" value="1"/>
</dbReference>
<dbReference type="PROSITE" id="PS50109">
    <property type="entry name" value="HIS_KIN"/>
    <property type="match status" value="1"/>
</dbReference>
<dbReference type="InterPro" id="IPR036061">
    <property type="entry name" value="CheW-like_dom_sf"/>
</dbReference>
<evidence type="ECO:0000259" key="10">
    <source>
        <dbReference type="PROSITE" id="PS50110"/>
    </source>
</evidence>
<feature type="domain" description="HPt" evidence="12">
    <location>
        <begin position="954"/>
        <end position="1056"/>
    </location>
</feature>
<evidence type="ECO:0000313" key="13">
    <source>
        <dbReference type="EMBL" id="KAJ9631504.1"/>
    </source>
</evidence>
<dbReference type="Gene3D" id="3.40.50.2300">
    <property type="match status" value="1"/>
</dbReference>
<evidence type="ECO:0000256" key="3">
    <source>
        <dbReference type="ARBA" id="ARBA00022553"/>
    </source>
</evidence>
<dbReference type="SMART" id="SM00448">
    <property type="entry name" value="REC"/>
    <property type="match status" value="1"/>
</dbReference>
<dbReference type="SUPFAM" id="SSF50341">
    <property type="entry name" value="CheW-like"/>
    <property type="match status" value="1"/>
</dbReference>
<dbReference type="PROSITE" id="PS50894">
    <property type="entry name" value="HPT"/>
    <property type="match status" value="3"/>
</dbReference>
<evidence type="ECO:0000259" key="12">
    <source>
        <dbReference type="PROSITE" id="PS50894"/>
    </source>
</evidence>
<accession>A0AA39CXC5</accession>
<feature type="modified residue" description="Phosphohistidine" evidence="6">
    <location>
        <position position="996"/>
    </location>
</feature>
<evidence type="ECO:0000256" key="1">
    <source>
        <dbReference type="ARBA" id="ARBA00000085"/>
    </source>
</evidence>
<dbReference type="CDD" id="cd00088">
    <property type="entry name" value="HPT"/>
    <property type="match status" value="2"/>
</dbReference>
<dbReference type="GO" id="GO:0000156">
    <property type="term" value="F:phosphorelay response regulator activity"/>
    <property type="evidence" value="ECO:0007669"/>
    <property type="project" value="InterPro"/>
</dbReference>
<dbReference type="Pfam" id="PF01627">
    <property type="entry name" value="Hpt"/>
    <property type="match status" value="4"/>
</dbReference>
<evidence type="ECO:0000259" key="11">
    <source>
        <dbReference type="PROSITE" id="PS50851"/>
    </source>
</evidence>
<organism evidence="13">
    <name type="scientific">Knufia peltigerae</name>
    <dbReference type="NCBI Taxonomy" id="1002370"/>
    <lineage>
        <taxon>Eukaryota</taxon>
        <taxon>Fungi</taxon>
        <taxon>Dikarya</taxon>
        <taxon>Ascomycota</taxon>
        <taxon>Pezizomycotina</taxon>
        <taxon>Eurotiomycetes</taxon>
        <taxon>Chaetothyriomycetidae</taxon>
        <taxon>Chaetothyriales</taxon>
        <taxon>Trichomeriaceae</taxon>
        <taxon>Knufia</taxon>
    </lineage>
</organism>
<dbReference type="InterPro" id="IPR036641">
    <property type="entry name" value="HPT_dom_sf"/>
</dbReference>
<proteinExistence type="predicted"/>
<dbReference type="InterPro" id="IPR005467">
    <property type="entry name" value="His_kinase_dom"/>
</dbReference>
<evidence type="ECO:0000256" key="5">
    <source>
        <dbReference type="ARBA" id="ARBA00022777"/>
    </source>
</evidence>
<dbReference type="InterPro" id="IPR035909">
    <property type="entry name" value="CheB_C"/>
</dbReference>
<dbReference type="InterPro" id="IPR037006">
    <property type="entry name" value="CheA-like_homodim_sf"/>
</dbReference>
<dbReference type="GO" id="GO:0005737">
    <property type="term" value="C:cytoplasm"/>
    <property type="evidence" value="ECO:0007669"/>
    <property type="project" value="InterPro"/>
</dbReference>
<dbReference type="CDD" id="cd16916">
    <property type="entry name" value="HATPase_CheA-like"/>
    <property type="match status" value="1"/>
</dbReference>
<dbReference type="GO" id="GO:0000155">
    <property type="term" value="F:phosphorelay sensor kinase activity"/>
    <property type="evidence" value="ECO:0007669"/>
    <property type="project" value="InterPro"/>
</dbReference>
<dbReference type="EMBL" id="JAPDRN010000056">
    <property type="protein sequence ID" value="KAJ9631504.1"/>
    <property type="molecule type" value="Genomic_DNA"/>
</dbReference>
<dbReference type="Gene3D" id="3.30.565.10">
    <property type="entry name" value="Histidine kinase-like ATPase, C-terminal domain"/>
    <property type="match status" value="1"/>
</dbReference>
<dbReference type="PROSITE" id="PS50851">
    <property type="entry name" value="CHEW"/>
    <property type="match status" value="1"/>
</dbReference>
<dbReference type="PANTHER" id="PTHR43395:SF8">
    <property type="entry name" value="HISTIDINE KINASE"/>
    <property type="match status" value="1"/>
</dbReference>
<evidence type="ECO:0000256" key="8">
    <source>
        <dbReference type="SAM" id="MobiDB-lite"/>
    </source>
</evidence>
<dbReference type="InterPro" id="IPR051315">
    <property type="entry name" value="Bact_Chemotaxis_CheA"/>
</dbReference>
<evidence type="ECO:0000256" key="4">
    <source>
        <dbReference type="ARBA" id="ARBA00022679"/>
    </source>
</evidence>
<dbReference type="PRINTS" id="PR00344">
    <property type="entry name" value="BCTRLSENSOR"/>
</dbReference>
<dbReference type="PANTHER" id="PTHR43395">
    <property type="entry name" value="SENSOR HISTIDINE KINASE CHEA"/>
    <property type="match status" value="1"/>
</dbReference>
<feature type="region of interest" description="Disordered" evidence="8">
    <location>
        <begin position="1337"/>
        <end position="1362"/>
    </location>
</feature>
<keyword evidence="5" id="KW-0418">Kinase</keyword>
<feature type="domain" description="CheW-like" evidence="11">
    <location>
        <begin position="1942"/>
        <end position="2075"/>
    </location>
</feature>
<dbReference type="Pfam" id="PF00072">
    <property type="entry name" value="Response_reg"/>
    <property type="match status" value="1"/>
</dbReference>
<dbReference type="CDD" id="cd17546">
    <property type="entry name" value="REC_hyHK_CKI1_RcsC-like"/>
    <property type="match status" value="1"/>
</dbReference>
<dbReference type="InterPro" id="IPR002545">
    <property type="entry name" value="CheW-lke_dom"/>
</dbReference>
<dbReference type="PROSITE" id="PS50110">
    <property type="entry name" value="RESPONSE_REGULATORY"/>
    <property type="match status" value="1"/>
</dbReference>
<keyword evidence="3 7" id="KW-0597">Phosphoprotein</keyword>
<dbReference type="GO" id="GO:0008984">
    <property type="term" value="F:protein-glutamate methylesterase activity"/>
    <property type="evidence" value="ECO:0007669"/>
    <property type="project" value="InterPro"/>
</dbReference>
<dbReference type="SUPFAM" id="SSF47226">
    <property type="entry name" value="Histidine-containing phosphotransfer domain, HPT domain"/>
    <property type="match status" value="5"/>
</dbReference>
<name>A0AA39CXC5_9EURO</name>
<feature type="modified residue" description="4-aspartylphosphate" evidence="7">
    <location>
        <position position="2143"/>
    </location>
</feature>
<dbReference type="Pfam" id="PF01584">
    <property type="entry name" value="CheW"/>
    <property type="match status" value="1"/>
</dbReference>
<dbReference type="InterPro" id="IPR036890">
    <property type="entry name" value="HATPase_C_sf"/>
</dbReference>
<dbReference type="Gene3D" id="1.20.120.160">
    <property type="entry name" value="HPT domain"/>
    <property type="match status" value="4"/>
</dbReference>
<dbReference type="Gene3D" id="1.10.287.560">
    <property type="entry name" value="Histidine kinase CheA-like, homodimeric domain"/>
    <property type="match status" value="1"/>
</dbReference>
<feature type="modified residue" description="Phosphohistidine" evidence="6">
    <location>
        <position position="1484"/>
    </location>
</feature>
<comment type="caution">
    <text evidence="13">The sequence shown here is derived from an EMBL/GenBank/DDBJ whole genome shotgun (WGS) entry which is preliminary data.</text>
</comment>
<feature type="domain" description="HPt" evidence="12">
    <location>
        <begin position="1437"/>
        <end position="1541"/>
    </location>
</feature>
<feature type="domain" description="Response regulatory" evidence="10">
    <location>
        <begin position="2094"/>
        <end position="2210"/>
    </location>
</feature>
<feature type="modified residue" description="Phosphohistidine" evidence="6">
    <location>
        <position position="824"/>
    </location>
</feature>
<dbReference type="Pfam" id="PF02518">
    <property type="entry name" value="HATPase_c"/>
    <property type="match status" value="1"/>
</dbReference>
<dbReference type="Gene3D" id="3.40.50.180">
    <property type="entry name" value="Methylesterase CheB, C-terminal domain"/>
    <property type="match status" value="1"/>
</dbReference>
<dbReference type="InterPro" id="IPR000673">
    <property type="entry name" value="Sig_transdc_resp-reg_Me-estase"/>
</dbReference>
<evidence type="ECO:0000256" key="7">
    <source>
        <dbReference type="PROSITE-ProRule" id="PRU00169"/>
    </source>
</evidence>
<dbReference type="SUPFAM" id="SSF55874">
    <property type="entry name" value="ATPase domain of HSP90 chaperone/DNA topoisomerase II/histidine kinase"/>
    <property type="match status" value="1"/>
</dbReference>
<dbReference type="InterPro" id="IPR001789">
    <property type="entry name" value="Sig_transdc_resp-reg_receiver"/>
</dbReference>